<dbReference type="Proteomes" id="UP000014500">
    <property type="component" value="Unassembled WGS sequence"/>
</dbReference>
<feature type="domain" description="Peptidase S1" evidence="1">
    <location>
        <begin position="113"/>
        <end position="142"/>
    </location>
</feature>
<dbReference type="EnsemblMetazoa" id="SMAR011888-RA">
    <property type="protein sequence ID" value="SMAR011888-PA"/>
    <property type="gene ID" value="SMAR011888"/>
</dbReference>
<accession>T1JDK6</accession>
<evidence type="ECO:0000259" key="1">
    <source>
        <dbReference type="Pfam" id="PF00089"/>
    </source>
</evidence>
<dbReference type="Pfam" id="PF00089">
    <property type="entry name" value="Trypsin"/>
    <property type="match status" value="1"/>
</dbReference>
<dbReference type="GO" id="GO:0006508">
    <property type="term" value="P:proteolysis"/>
    <property type="evidence" value="ECO:0007669"/>
    <property type="project" value="InterPro"/>
</dbReference>
<dbReference type="InterPro" id="IPR001254">
    <property type="entry name" value="Trypsin_dom"/>
</dbReference>
<proteinExistence type="predicted"/>
<dbReference type="Gene3D" id="2.40.10.10">
    <property type="entry name" value="Trypsin-like serine proteases"/>
    <property type="match status" value="2"/>
</dbReference>
<dbReference type="GO" id="GO:0004252">
    <property type="term" value="F:serine-type endopeptidase activity"/>
    <property type="evidence" value="ECO:0007669"/>
    <property type="project" value="InterPro"/>
</dbReference>
<evidence type="ECO:0000313" key="3">
    <source>
        <dbReference type="Proteomes" id="UP000014500"/>
    </source>
</evidence>
<reference evidence="3" key="1">
    <citation type="submission" date="2011-05" db="EMBL/GenBank/DDBJ databases">
        <authorList>
            <person name="Richards S.R."/>
            <person name="Qu J."/>
            <person name="Jiang H."/>
            <person name="Jhangiani S.N."/>
            <person name="Agravi P."/>
            <person name="Goodspeed R."/>
            <person name="Gross S."/>
            <person name="Mandapat C."/>
            <person name="Jackson L."/>
            <person name="Mathew T."/>
            <person name="Pu L."/>
            <person name="Thornton R."/>
            <person name="Saada N."/>
            <person name="Wilczek-Boney K.B."/>
            <person name="Lee S."/>
            <person name="Kovar C."/>
            <person name="Wu Y."/>
            <person name="Scherer S.E."/>
            <person name="Worley K.C."/>
            <person name="Muzny D.M."/>
            <person name="Gibbs R."/>
        </authorList>
    </citation>
    <scope>NUCLEOTIDE SEQUENCE</scope>
    <source>
        <strain evidence="3">Brora</strain>
    </source>
</reference>
<reference evidence="2" key="2">
    <citation type="submission" date="2015-02" db="UniProtKB">
        <authorList>
            <consortium name="EnsemblMetazoa"/>
        </authorList>
    </citation>
    <scope>IDENTIFICATION</scope>
</reference>
<keyword evidence="3" id="KW-1185">Reference proteome</keyword>
<dbReference type="InterPro" id="IPR043504">
    <property type="entry name" value="Peptidase_S1_PA_chymotrypsin"/>
</dbReference>
<sequence>MKPLNQMKSSNRYARLNCKRPVFNCNSRIGNINKRRISLLWWNSKISNQYVITAAHCIYGNKNNSFETRSTDDDADVQNDTFNRSPRFGNKFKQIIRNVLLYLLKLVVPGAAVGITTRHGRPYCGGSLLNNRYVLTAGHCVYK</sequence>
<protein>
    <recommendedName>
        <fullName evidence="1">Peptidase S1 domain-containing protein</fullName>
    </recommendedName>
</protein>
<name>T1JDK6_STRMM</name>
<organism evidence="2 3">
    <name type="scientific">Strigamia maritima</name>
    <name type="common">European centipede</name>
    <name type="synonym">Geophilus maritimus</name>
    <dbReference type="NCBI Taxonomy" id="126957"/>
    <lineage>
        <taxon>Eukaryota</taxon>
        <taxon>Metazoa</taxon>
        <taxon>Ecdysozoa</taxon>
        <taxon>Arthropoda</taxon>
        <taxon>Myriapoda</taxon>
        <taxon>Chilopoda</taxon>
        <taxon>Pleurostigmophora</taxon>
        <taxon>Geophilomorpha</taxon>
        <taxon>Linotaeniidae</taxon>
        <taxon>Strigamia</taxon>
    </lineage>
</organism>
<dbReference type="EMBL" id="JH432107">
    <property type="status" value="NOT_ANNOTATED_CDS"/>
    <property type="molecule type" value="Genomic_DNA"/>
</dbReference>
<evidence type="ECO:0000313" key="2">
    <source>
        <dbReference type="EnsemblMetazoa" id="SMAR011888-PA"/>
    </source>
</evidence>
<dbReference type="HOGENOM" id="CLU_1808649_0_0_1"/>
<dbReference type="AlphaFoldDB" id="T1JDK6"/>
<dbReference type="InterPro" id="IPR009003">
    <property type="entry name" value="Peptidase_S1_PA"/>
</dbReference>
<dbReference type="SUPFAM" id="SSF50494">
    <property type="entry name" value="Trypsin-like serine proteases"/>
    <property type="match status" value="2"/>
</dbReference>